<reference evidence="2" key="1">
    <citation type="journal article" date="2023" name="Front. Plant Sci.">
        <title>Chromosomal-level genome assembly of Melastoma candidum provides insights into trichome evolution.</title>
        <authorList>
            <person name="Zhong Y."/>
            <person name="Wu W."/>
            <person name="Sun C."/>
            <person name="Zou P."/>
            <person name="Liu Y."/>
            <person name="Dai S."/>
            <person name="Zhou R."/>
        </authorList>
    </citation>
    <scope>NUCLEOTIDE SEQUENCE [LARGE SCALE GENOMIC DNA]</scope>
</reference>
<keyword evidence="2" id="KW-1185">Reference proteome</keyword>
<evidence type="ECO:0000313" key="1">
    <source>
        <dbReference type="EMBL" id="KAI4304889.1"/>
    </source>
</evidence>
<sequence>MDACHLLLGRPWKFDRRTMHDGYHNTYSITMDQKKITLLPLSAPATSRPLKDAQSQIPKQVELIMAVQGNEHMYVLMNLEERMEVEATTHPLVKRLIQEFEDVFPKEMPGGLPPLRDIQHQIDLISGVTLPNRLGYRCNLEEAKELQRQVEELIRVRKSQPMFRSRNPRT</sequence>
<dbReference type="Proteomes" id="UP001057402">
    <property type="component" value="Chromosome 12"/>
</dbReference>
<evidence type="ECO:0000313" key="2">
    <source>
        <dbReference type="Proteomes" id="UP001057402"/>
    </source>
</evidence>
<dbReference type="EMBL" id="CM042891">
    <property type="protein sequence ID" value="KAI4304889.1"/>
    <property type="molecule type" value="Genomic_DNA"/>
</dbReference>
<gene>
    <name evidence="1" type="ORF">MLD38_040348</name>
</gene>
<proteinExistence type="predicted"/>
<comment type="caution">
    <text evidence="1">The sequence shown here is derived from an EMBL/GenBank/DDBJ whole genome shotgun (WGS) entry which is preliminary data.</text>
</comment>
<protein>
    <submittedName>
        <fullName evidence="1">Uncharacterized protein</fullName>
    </submittedName>
</protein>
<name>A0ACB9L6B2_9MYRT</name>
<accession>A0ACB9L6B2</accession>
<organism evidence="1 2">
    <name type="scientific">Melastoma candidum</name>
    <dbReference type="NCBI Taxonomy" id="119954"/>
    <lineage>
        <taxon>Eukaryota</taxon>
        <taxon>Viridiplantae</taxon>
        <taxon>Streptophyta</taxon>
        <taxon>Embryophyta</taxon>
        <taxon>Tracheophyta</taxon>
        <taxon>Spermatophyta</taxon>
        <taxon>Magnoliopsida</taxon>
        <taxon>eudicotyledons</taxon>
        <taxon>Gunneridae</taxon>
        <taxon>Pentapetalae</taxon>
        <taxon>rosids</taxon>
        <taxon>malvids</taxon>
        <taxon>Myrtales</taxon>
        <taxon>Melastomataceae</taxon>
        <taxon>Melastomatoideae</taxon>
        <taxon>Melastomateae</taxon>
        <taxon>Melastoma</taxon>
    </lineage>
</organism>